<evidence type="ECO:0000313" key="1">
    <source>
        <dbReference type="EMBL" id="PWZ26617.1"/>
    </source>
</evidence>
<protein>
    <submittedName>
        <fullName evidence="1">Uncharacterized protein</fullName>
    </submittedName>
</protein>
<dbReference type="EMBL" id="NCVQ01000001">
    <property type="protein sequence ID" value="PWZ54543.1"/>
    <property type="molecule type" value="Genomic_DNA"/>
</dbReference>
<dbReference type="Proteomes" id="UP000251960">
    <property type="component" value="Chromosome 4"/>
</dbReference>
<accession>A0A317Y7T5</accession>
<evidence type="ECO:0000313" key="2">
    <source>
        <dbReference type="EMBL" id="PWZ54543.1"/>
    </source>
</evidence>
<sequence>MFKQKCDVLQSYRSLRALQFSYKLYLHPISYVKVMIL</sequence>
<dbReference type="EMBL" id="NCVQ01000005">
    <property type="protein sequence ID" value="PWZ26617.1"/>
    <property type="molecule type" value="Genomic_DNA"/>
</dbReference>
<name>A0A317Y7T5_MAIZE</name>
<dbReference type="Proteomes" id="UP000251960">
    <property type="component" value="Chromosome 1"/>
</dbReference>
<organism evidence="1">
    <name type="scientific">Zea mays</name>
    <name type="common">Maize</name>
    <dbReference type="NCBI Taxonomy" id="4577"/>
    <lineage>
        <taxon>Eukaryota</taxon>
        <taxon>Viridiplantae</taxon>
        <taxon>Streptophyta</taxon>
        <taxon>Embryophyta</taxon>
        <taxon>Tracheophyta</taxon>
        <taxon>Spermatophyta</taxon>
        <taxon>Magnoliopsida</taxon>
        <taxon>Liliopsida</taxon>
        <taxon>Poales</taxon>
        <taxon>Poaceae</taxon>
        <taxon>PACMAD clade</taxon>
        <taxon>Panicoideae</taxon>
        <taxon>Andropogonodae</taxon>
        <taxon>Andropogoneae</taxon>
        <taxon>Tripsacinae</taxon>
        <taxon>Zea</taxon>
    </lineage>
</organism>
<gene>
    <name evidence="1" type="ORF">Zm00014a_039518</name>
    <name evidence="2" type="ORF">Zm00014a_044016</name>
</gene>
<reference evidence="1" key="1">
    <citation type="journal article" date="2018" name="Nat. Genet.">
        <title>Extensive intraspecific gene order and gene structural variations between Mo17 and other maize genomes.</title>
        <authorList>
            <person name="Sun S."/>
            <person name="Zhou Y."/>
            <person name="Chen J."/>
            <person name="Shi J."/>
            <person name="Zhao H."/>
            <person name="Zhao H."/>
            <person name="Song W."/>
            <person name="Zhang M."/>
            <person name="Cui Y."/>
            <person name="Dong X."/>
            <person name="Liu H."/>
            <person name="Ma X."/>
            <person name="Jiao Y."/>
            <person name="Wang B."/>
            <person name="Wei X."/>
            <person name="Stein J.C."/>
            <person name="Glaubitz J.C."/>
            <person name="Lu F."/>
            <person name="Yu G."/>
            <person name="Liang C."/>
            <person name="Fengler K."/>
            <person name="Li B."/>
            <person name="Rafalski A."/>
            <person name="Schnable P.S."/>
            <person name="Ware D.H."/>
            <person name="Buckler E.S."/>
            <person name="Lai J."/>
        </authorList>
    </citation>
    <scope>NUCLEOTIDE SEQUENCE [LARGE SCALE GENOMIC DNA]</scope>
    <source>
        <tissue evidence="1">Seedling</tissue>
    </source>
</reference>
<proteinExistence type="predicted"/>
<dbReference type="AlphaFoldDB" id="A0A317Y7T5"/>
<comment type="caution">
    <text evidence="1">The sequence shown here is derived from an EMBL/GenBank/DDBJ whole genome shotgun (WGS) entry which is preliminary data.</text>
</comment>